<dbReference type="NCBIfam" id="TIGR00414">
    <property type="entry name" value="serS"/>
    <property type="match status" value="1"/>
</dbReference>
<dbReference type="GO" id="GO:0006434">
    <property type="term" value="P:seryl-tRNA aminoacylation"/>
    <property type="evidence" value="ECO:0007669"/>
    <property type="project" value="UniProtKB-UniRule"/>
</dbReference>
<organism evidence="17 18">
    <name type="scientific">Candidatus Berkelbacteria bacterium Licking1014_96</name>
    <dbReference type="NCBI Taxonomy" id="2017149"/>
    <lineage>
        <taxon>Bacteria</taxon>
        <taxon>Candidatus Berkelbacteria</taxon>
    </lineage>
</organism>
<keyword evidence="8 12" id="KW-0648">Protein biosynthesis</keyword>
<dbReference type="Gene3D" id="3.30.930.10">
    <property type="entry name" value="Bira Bifunctional Protein, Domain 2"/>
    <property type="match status" value="1"/>
</dbReference>
<keyword evidence="15" id="KW-0175">Coiled coil</keyword>
<dbReference type="PRINTS" id="PR00981">
    <property type="entry name" value="TRNASYNTHSER"/>
</dbReference>
<dbReference type="UniPathway" id="UPA00906">
    <property type="reaction ID" value="UER00895"/>
</dbReference>
<dbReference type="Proteomes" id="UP000318296">
    <property type="component" value="Unassembled WGS sequence"/>
</dbReference>
<feature type="binding site" evidence="12 14">
    <location>
        <begin position="332"/>
        <end position="335"/>
    </location>
    <ligand>
        <name>ATP</name>
        <dbReference type="ChEBI" id="CHEBI:30616"/>
    </ligand>
</feature>
<comment type="subunit">
    <text evidence="12">Homodimer. The tRNA molecule binds across the dimer.</text>
</comment>
<gene>
    <name evidence="12" type="primary">serS</name>
    <name evidence="17" type="ORF">CEN92_375</name>
</gene>
<evidence type="ECO:0000259" key="16">
    <source>
        <dbReference type="PROSITE" id="PS50862"/>
    </source>
</evidence>
<evidence type="ECO:0000256" key="2">
    <source>
        <dbReference type="ARBA" id="ARBA00005045"/>
    </source>
</evidence>
<feature type="binding site" evidence="12">
    <location>
        <position position="366"/>
    </location>
    <ligand>
        <name>L-serine</name>
        <dbReference type="ChEBI" id="CHEBI:33384"/>
    </ligand>
</feature>
<feature type="coiled-coil region" evidence="15">
    <location>
        <begin position="30"/>
        <end position="67"/>
    </location>
</feature>
<dbReference type="Gene3D" id="1.10.287.40">
    <property type="entry name" value="Serine-tRNA synthetase, tRNA binding domain"/>
    <property type="match status" value="1"/>
</dbReference>
<keyword evidence="6 12" id="KW-0547">Nucleotide-binding</keyword>
<feature type="binding site" evidence="13">
    <location>
        <position position="364"/>
    </location>
    <ligand>
        <name>L-serine</name>
        <dbReference type="ChEBI" id="CHEBI:33384"/>
    </ligand>
</feature>
<feature type="site" description="Important for serine binding" evidence="13">
    <location>
        <position position="366"/>
    </location>
</feature>
<comment type="catalytic activity">
    <reaction evidence="11 12">
        <text>tRNA(Ser) + L-serine + ATP = L-seryl-tRNA(Ser) + AMP + diphosphate + H(+)</text>
        <dbReference type="Rhea" id="RHEA:12292"/>
        <dbReference type="Rhea" id="RHEA-COMP:9669"/>
        <dbReference type="Rhea" id="RHEA-COMP:9703"/>
        <dbReference type="ChEBI" id="CHEBI:15378"/>
        <dbReference type="ChEBI" id="CHEBI:30616"/>
        <dbReference type="ChEBI" id="CHEBI:33019"/>
        <dbReference type="ChEBI" id="CHEBI:33384"/>
        <dbReference type="ChEBI" id="CHEBI:78442"/>
        <dbReference type="ChEBI" id="CHEBI:78533"/>
        <dbReference type="ChEBI" id="CHEBI:456215"/>
        <dbReference type="EC" id="6.1.1.11"/>
    </reaction>
</comment>
<feature type="binding site" evidence="12">
    <location>
        <begin position="214"/>
        <end position="216"/>
    </location>
    <ligand>
        <name>L-serine</name>
        <dbReference type="ChEBI" id="CHEBI:33384"/>
    </ligand>
</feature>
<dbReference type="InterPro" id="IPR033729">
    <property type="entry name" value="SerRS_core"/>
</dbReference>
<dbReference type="InterPro" id="IPR042103">
    <property type="entry name" value="SerRS_1_N_sf"/>
</dbReference>
<dbReference type="PIRSF" id="PIRSF001529">
    <property type="entry name" value="Ser-tRNA-synth_IIa"/>
    <property type="match status" value="1"/>
</dbReference>
<comment type="domain">
    <text evidence="12">Consists of two distinct domains, a catalytic core and a N-terminal extension that is involved in tRNA binding.</text>
</comment>
<evidence type="ECO:0000256" key="9">
    <source>
        <dbReference type="ARBA" id="ARBA00023146"/>
    </source>
</evidence>
<dbReference type="InterPro" id="IPR002317">
    <property type="entry name" value="Ser-tRNA-ligase_type_1"/>
</dbReference>
<dbReference type="EC" id="6.1.1.11" evidence="12"/>
<keyword evidence="5 12" id="KW-0436">Ligase</keyword>
<dbReference type="InterPro" id="IPR006195">
    <property type="entry name" value="aa-tRNA-synth_II"/>
</dbReference>
<evidence type="ECO:0000256" key="5">
    <source>
        <dbReference type="ARBA" id="ARBA00022598"/>
    </source>
</evidence>
<evidence type="ECO:0000256" key="14">
    <source>
        <dbReference type="PIRSR" id="PIRSR001529-2"/>
    </source>
</evidence>
<reference evidence="17 18" key="1">
    <citation type="submission" date="2017-07" db="EMBL/GenBank/DDBJ databases">
        <title>Mechanisms for carbon and nitrogen cycling indicate functional differentiation within the Candidate Phyla Radiation.</title>
        <authorList>
            <person name="Danczak R.E."/>
            <person name="Johnston M.D."/>
            <person name="Kenah C."/>
            <person name="Slattery M."/>
            <person name="Wrighton K.C."/>
            <person name="Wilkins M.J."/>
        </authorList>
    </citation>
    <scope>NUCLEOTIDE SEQUENCE [LARGE SCALE GENOMIC DNA]</scope>
    <source>
        <strain evidence="17">Licking1014_96</strain>
    </source>
</reference>
<dbReference type="GO" id="GO:0005524">
    <property type="term" value="F:ATP binding"/>
    <property type="evidence" value="ECO:0007669"/>
    <property type="project" value="UniProtKB-UniRule"/>
</dbReference>
<dbReference type="InterPro" id="IPR002314">
    <property type="entry name" value="aa-tRNA-synt_IIb"/>
</dbReference>
<protein>
    <recommendedName>
        <fullName evidence="12">Serine--tRNA ligase</fullName>
        <ecNumber evidence="12">6.1.1.11</ecNumber>
    </recommendedName>
    <alternativeName>
        <fullName evidence="12">Seryl-tRNA synthetase</fullName>
        <shortName evidence="12">SerRS</shortName>
    </alternativeName>
    <alternativeName>
        <fullName evidence="12">Seryl-tRNA(Ser/Sec) synthetase</fullName>
    </alternativeName>
</protein>
<comment type="subcellular location">
    <subcellularLocation>
        <location evidence="1 12">Cytoplasm</location>
    </subcellularLocation>
</comment>
<sequence>MLDIKFIRENLKKVEEGAKNKGYKVDFKKLIDLDDRRKELIQKIDGLRAEQKKIDQSQKEKGRELKEKIKKIEPELAKIEKNYQDLMFKVPNLPAKDVKVGRDEKENEVVKTVGKIRMKEGKDHLILGRALDLIDTEASAISSGSRFAYLKNQAVMLEFALINFVFDLLTKEGFTPIIPPVLLKNEVARETGYYEAGNDDSFYLRDVPLVLVGTSEHSVLAYHKNKVLAGSELPKRYAAFSTCFRREAGSYGKDVKGILRVHQFDKVEMVSFCQPEKSEKELEYLLSLEEKIMQNLAIPYQVVKMCTGDLGLPAAKKYDLEAWLPGQKRFRETHSTSNCTDFQARRLNIKYKAKEGNQYLHTLNGTAVAIGRMIIAILENYQQEDGSVVIPQVLQRYCGFKKIAS</sequence>
<evidence type="ECO:0000256" key="13">
    <source>
        <dbReference type="PIRSR" id="PIRSR001529-1"/>
    </source>
</evidence>
<comment type="pathway">
    <text evidence="2 12">Aminoacyl-tRNA biosynthesis; selenocysteinyl-tRNA(Sec) biosynthesis; L-seryl-tRNA(Sec) from L-serine and tRNA(Sec): step 1/1.</text>
</comment>
<comment type="catalytic activity">
    <reaction evidence="10 12">
        <text>tRNA(Sec) + L-serine + ATP = L-seryl-tRNA(Sec) + AMP + diphosphate + H(+)</text>
        <dbReference type="Rhea" id="RHEA:42580"/>
        <dbReference type="Rhea" id="RHEA-COMP:9742"/>
        <dbReference type="Rhea" id="RHEA-COMP:10128"/>
        <dbReference type="ChEBI" id="CHEBI:15378"/>
        <dbReference type="ChEBI" id="CHEBI:30616"/>
        <dbReference type="ChEBI" id="CHEBI:33019"/>
        <dbReference type="ChEBI" id="CHEBI:33384"/>
        <dbReference type="ChEBI" id="CHEBI:78442"/>
        <dbReference type="ChEBI" id="CHEBI:78533"/>
        <dbReference type="ChEBI" id="CHEBI:456215"/>
        <dbReference type="EC" id="6.1.1.11"/>
    </reaction>
</comment>
<dbReference type="InterPro" id="IPR015866">
    <property type="entry name" value="Ser-tRNA-synth_1_N"/>
</dbReference>
<dbReference type="GO" id="GO:0016260">
    <property type="term" value="P:selenocysteine biosynthetic process"/>
    <property type="evidence" value="ECO:0007669"/>
    <property type="project" value="UniProtKB-UniRule"/>
</dbReference>
<proteinExistence type="inferred from homology"/>
<evidence type="ECO:0000256" key="3">
    <source>
        <dbReference type="ARBA" id="ARBA00010728"/>
    </source>
</evidence>
<evidence type="ECO:0000256" key="1">
    <source>
        <dbReference type="ARBA" id="ARBA00004496"/>
    </source>
</evidence>
<dbReference type="GO" id="GO:0004828">
    <property type="term" value="F:serine-tRNA ligase activity"/>
    <property type="evidence" value="ECO:0007669"/>
    <property type="project" value="UniProtKB-UniRule"/>
</dbReference>
<feature type="binding site" evidence="12 14">
    <location>
        <begin position="245"/>
        <end position="247"/>
    </location>
    <ligand>
        <name>ATP</name>
        <dbReference type="ChEBI" id="CHEBI:30616"/>
    </ligand>
</feature>
<feature type="binding site" evidence="12">
    <location>
        <position position="261"/>
    </location>
    <ligand>
        <name>ATP</name>
        <dbReference type="ChEBI" id="CHEBI:30616"/>
    </ligand>
</feature>
<dbReference type="InterPro" id="IPR010978">
    <property type="entry name" value="tRNA-bd_arm"/>
</dbReference>
<evidence type="ECO:0000256" key="7">
    <source>
        <dbReference type="ARBA" id="ARBA00022840"/>
    </source>
</evidence>
<evidence type="ECO:0000256" key="11">
    <source>
        <dbReference type="ARBA" id="ARBA00048823"/>
    </source>
</evidence>
<dbReference type="Pfam" id="PF00587">
    <property type="entry name" value="tRNA-synt_2b"/>
    <property type="match status" value="1"/>
</dbReference>
<dbReference type="EMBL" id="VMGH01000057">
    <property type="protein sequence ID" value="TSC90812.1"/>
    <property type="molecule type" value="Genomic_DNA"/>
</dbReference>
<evidence type="ECO:0000313" key="17">
    <source>
        <dbReference type="EMBL" id="TSC90812.1"/>
    </source>
</evidence>
<name>A0A554LD54_9BACT</name>
<comment type="function">
    <text evidence="12">Catalyzes the attachment of serine to tRNA(Ser). Is also able to aminoacylate tRNA(Sec) with serine, to form the misacylated tRNA L-seryl-tRNA(Sec), which will be further converted into selenocysteinyl-tRNA(Sec).</text>
</comment>
<feature type="binding site" evidence="14">
    <location>
        <begin position="261"/>
        <end position="264"/>
    </location>
    <ligand>
        <name>ATP</name>
        <dbReference type="ChEBI" id="CHEBI:30616"/>
    </ligand>
</feature>
<dbReference type="Pfam" id="PF02403">
    <property type="entry name" value="Seryl_tRNA_N"/>
    <property type="match status" value="1"/>
</dbReference>
<comment type="similarity">
    <text evidence="3 12">Belongs to the class-II aminoacyl-tRNA synthetase family. Type-1 seryl-tRNA synthetase subfamily.</text>
</comment>
<feature type="binding site" evidence="13">
    <location>
        <position position="245"/>
    </location>
    <ligand>
        <name>L-serine</name>
        <dbReference type="ChEBI" id="CHEBI:33384"/>
    </ligand>
</feature>
<keyword evidence="7 12" id="KW-0067">ATP-binding</keyword>
<dbReference type="GO" id="GO:0005737">
    <property type="term" value="C:cytoplasm"/>
    <property type="evidence" value="ECO:0007669"/>
    <property type="project" value="UniProtKB-SubCell"/>
</dbReference>
<dbReference type="AlphaFoldDB" id="A0A554LD54"/>
<dbReference type="PROSITE" id="PS50862">
    <property type="entry name" value="AA_TRNA_LIGASE_II"/>
    <property type="match status" value="1"/>
</dbReference>
<dbReference type="PANTHER" id="PTHR43697">
    <property type="entry name" value="SERYL-TRNA SYNTHETASE"/>
    <property type="match status" value="1"/>
</dbReference>
<evidence type="ECO:0000256" key="4">
    <source>
        <dbReference type="ARBA" id="ARBA00022490"/>
    </source>
</evidence>
<feature type="binding site" evidence="13">
    <location>
        <position position="214"/>
    </location>
    <ligand>
        <name>L-serine</name>
        <dbReference type="ChEBI" id="CHEBI:33384"/>
    </ligand>
</feature>
<keyword evidence="4 12" id="KW-0963">Cytoplasm</keyword>
<evidence type="ECO:0000256" key="12">
    <source>
        <dbReference type="HAMAP-Rule" id="MF_00176"/>
    </source>
</evidence>
<evidence type="ECO:0000256" key="15">
    <source>
        <dbReference type="SAM" id="Coils"/>
    </source>
</evidence>
<comment type="caution">
    <text evidence="17">The sequence shown here is derived from an EMBL/GenBank/DDBJ whole genome shotgun (WGS) entry which is preliminary data.</text>
</comment>
<dbReference type="SUPFAM" id="SSF55681">
    <property type="entry name" value="Class II aaRS and biotin synthetases"/>
    <property type="match status" value="1"/>
</dbReference>
<dbReference type="SUPFAM" id="SSF46589">
    <property type="entry name" value="tRNA-binding arm"/>
    <property type="match status" value="1"/>
</dbReference>
<dbReference type="PANTHER" id="PTHR43697:SF1">
    <property type="entry name" value="SERINE--TRNA LIGASE"/>
    <property type="match status" value="1"/>
</dbReference>
<dbReference type="CDD" id="cd00770">
    <property type="entry name" value="SerRS_core"/>
    <property type="match status" value="1"/>
</dbReference>
<accession>A0A554LD54</accession>
<evidence type="ECO:0000256" key="10">
    <source>
        <dbReference type="ARBA" id="ARBA00047929"/>
    </source>
</evidence>
<dbReference type="InterPro" id="IPR045864">
    <property type="entry name" value="aa-tRNA-synth_II/BPL/LPL"/>
</dbReference>
<feature type="binding site" evidence="12 13">
    <location>
        <position position="268"/>
    </location>
    <ligand>
        <name>L-serine</name>
        <dbReference type="ChEBI" id="CHEBI:33384"/>
    </ligand>
</feature>
<evidence type="ECO:0000256" key="8">
    <source>
        <dbReference type="ARBA" id="ARBA00022917"/>
    </source>
</evidence>
<evidence type="ECO:0000313" key="18">
    <source>
        <dbReference type="Proteomes" id="UP000318296"/>
    </source>
</evidence>
<keyword evidence="9 12" id="KW-0030">Aminoacyl-tRNA synthetase</keyword>
<evidence type="ECO:0000256" key="6">
    <source>
        <dbReference type="ARBA" id="ARBA00022741"/>
    </source>
</evidence>
<feature type="domain" description="Aminoacyl-transfer RNA synthetases class-II family profile" evidence="16">
    <location>
        <begin position="161"/>
        <end position="391"/>
    </location>
</feature>
<dbReference type="HAMAP" id="MF_00176">
    <property type="entry name" value="Ser_tRNA_synth_type1"/>
    <property type="match status" value="1"/>
</dbReference>